<dbReference type="AlphaFoldDB" id="A0A4Y6Q0A7"/>
<feature type="transmembrane region" description="Helical" evidence="6">
    <location>
        <begin position="58"/>
        <end position="83"/>
    </location>
</feature>
<feature type="transmembrane region" description="Helical" evidence="6">
    <location>
        <begin position="117"/>
        <end position="135"/>
    </location>
</feature>
<evidence type="ECO:0000256" key="5">
    <source>
        <dbReference type="ARBA" id="ARBA00023136"/>
    </source>
</evidence>
<dbReference type="PANTHER" id="PTHR30213">
    <property type="entry name" value="INNER MEMBRANE PROTEIN YHJD"/>
    <property type="match status" value="1"/>
</dbReference>
<keyword evidence="3 6" id="KW-0812">Transmembrane</keyword>
<evidence type="ECO:0000256" key="3">
    <source>
        <dbReference type="ARBA" id="ARBA00022692"/>
    </source>
</evidence>
<sequence>MDKFQRVARVRDIFASYRRGEFDSLTWWQRALVMPVELVWMVVRQFRHDDAVTLASSLAFISALSVVPMLSVATSLMAAFGVFESETGFINDVLATVTPSAAGDIAAYLKDFATNSANTVGGIGGVALVIISLVLTHKIEQTFTNIWRGTHDRPLLAKFLTFYAIITLGPVLLSLSFIHSARLQIYLSRFGIDTGFFSQSLPVIYALVLFTLMNKLLPNARVSWKAALVGGLFTAVAFELAKWGFNQYINLVILDAYNKIYGALGLIPIFLIWIYITWSIILIGAEMAYCFQNLRSMLLTRQRDEHSHGGSRQLYDPLVALEIFAPVASAFHRGDSPVSERALVESTHYDPTIVRETIKRLLKSNFLRRAQDKKSRGLLPARSLDTIRLDELVAVFLQDHVAQGSRPVDRLWEEFRTSTRRTLEGYTALELVDFDALPPEIEEAFDEPAVDEPAADGMAV</sequence>
<name>A0A4Y6Q0A7_PERCE</name>
<keyword evidence="8" id="KW-1185">Reference proteome</keyword>
<gene>
    <name evidence="7" type="ORF">FIV42_25695</name>
</gene>
<feature type="transmembrane region" description="Helical" evidence="6">
    <location>
        <begin position="265"/>
        <end position="291"/>
    </location>
</feature>
<keyword evidence="5 6" id="KW-0472">Membrane</keyword>
<evidence type="ECO:0000256" key="4">
    <source>
        <dbReference type="ARBA" id="ARBA00022989"/>
    </source>
</evidence>
<evidence type="ECO:0000313" key="7">
    <source>
        <dbReference type="EMBL" id="QDG54011.1"/>
    </source>
</evidence>
<dbReference type="RefSeq" id="WP_141200461.1">
    <property type="nucleotide sequence ID" value="NZ_CP041186.1"/>
</dbReference>
<feature type="transmembrane region" description="Helical" evidence="6">
    <location>
        <begin position="224"/>
        <end position="245"/>
    </location>
</feature>
<accession>A0A4Y6Q0A7</accession>
<keyword evidence="2" id="KW-1003">Cell membrane</keyword>
<evidence type="ECO:0000256" key="6">
    <source>
        <dbReference type="SAM" id="Phobius"/>
    </source>
</evidence>
<organism evidence="7 8">
    <name type="scientific">Persicimonas caeni</name>
    <dbReference type="NCBI Taxonomy" id="2292766"/>
    <lineage>
        <taxon>Bacteria</taxon>
        <taxon>Deltaproteobacteria</taxon>
        <taxon>Bradymonadales</taxon>
        <taxon>Bradymonadaceae</taxon>
        <taxon>Persicimonas</taxon>
    </lineage>
</organism>
<keyword evidence="4 6" id="KW-1133">Transmembrane helix</keyword>
<dbReference type="GO" id="GO:0005886">
    <property type="term" value="C:plasma membrane"/>
    <property type="evidence" value="ECO:0007669"/>
    <property type="project" value="UniProtKB-SubCell"/>
</dbReference>
<dbReference type="Pfam" id="PF03631">
    <property type="entry name" value="Virul_fac_BrkB"/>
    <property type="match status" value="1"/>
</dbReference>
<evidence type="ECO:0000256" key="2">
    <source>
        <dbReference type="ARBA" id="ARBA00022475"/>
    </source>
</evidence>
<dbReference type="NCBIfam" id="TIGR00765">
    <property type="entry name" value="yihY_not_rbn"/>
    <property type="match status" value="1"/>
</dbReference>
<comment type="subcellular location">
    <subcellularLocation>
        <location evidence="1">Cell membrane</location>
        <topology evidence="1">Multi-pass membrane protein</topology>
    </subcellularLocation>
</comment>
<dbReference type="OrthoDB" id="9808671at2"/>
<protein>
    <submittedName>
        <fullName evidence="7">YihY family inner membrane protein</fullName>
    </submittedName>
</protein>
<dbReference type="PANTHER" id="PTHR30213:SF0">
    <property type="entry name" value="UPF0761 MEMBRANE PROTEIN YIHY"/>
    <property type="match status" value="1"/>
</dbReference>
<feature type="transmembrane region" description="Helical" evidence="6">
    <location>
        <begin position="155"/>
        <end position="178"/>
    </location>
</feature>
<feature type="transmembrane region" description="Helical" evidence="6">
    <location>
        <begin position="190"/>
        <end position="212"/>
    </location>
</feature>
<dbReference type="EMBL" id="CP041186">
    <property type="protein sequence ID" value="QDG54011.1"/>
    <property type="molecule type" value="Genomic_DNA"/>
</dbReference>
<evidence type="ECO:0000256" key="1">
    <source>
        <dbReference type="ARBA" id="ARBA00004651"/>
    </source>
</evidence>
<dbReference type="Proteomes" id="UP000315995">
    <property type="component" value="Chromosome"/>
</dbReference>
<evidence type="ECO:0000313" key="8">
    <source>
        <dbReference type="Proteomes" id="UP000315995"/>
    </source>
</evidence>
<proteinExistence type="predicted"/>
<reference evidence="7 8" key="1">
    <citation type="submission" date="2019-06" db="EMBL/GenBank/DDBJ databases">
        <title>Persicimonas caeni gen. nov., sp. nov., a predatory bacterium isolated from solar saltern.</title>
        <authorList>
            <person name="Wang S."/>
        </authorList>
    </citation>
    <scope>NUCLEOTIDE SEQUENCE [LARGE SCALE GENOMIC DNA]</scope>
    <source>
        <strain evidence="7 8">YN101</strain>
    </source>
</reference>
<accession>A0A5B8YB29</accession>
<dbReference type="InterPro" id="IPR017039">
    <property type="entry name" value="Virul_fac_BrkB"/>
</dbReference>